<keyword evidence="2" id="KW-1185">Reference proteome</keyword>
<dbReference type="Proteomes" id="UP001062846">
    <property type="component" value="Chromosome 11"/>
</dbReference>
<evidence type="ECO:0000313" key="1">
    <source>
        <dbReference type="EMBL" id="KAI8530279.1"/>
    </source>
</evidence>
<evidence type="ECO:0000313" key="2">
    <source>
        <dbReference type="Proteomes" id="UP001062846"/>
    </source>
</evidence>
<organism evidence="1 2">
    <name type="scientific">Rhododendron molle</name>
    <name type="common">Chinese azalea</name>
    <name type="synonym">Azalea mollis</name>
    <dbReference type="NCBI Taxonomy" id="49168"/>
    <lineage>
        <taxon>Eukaryota</taxon>
        <taxon>Viridiplantae</taxon>
        <taxon>Streptophyta</taxon>
        <taxon>Embryophyta</taxon>
        <taxon>Tracheophyta</taxon>
        <taxon>Spermatophyta</taxon>
        <taxon>Magnoliopsida</taxon>
        <taxon>eudicotyledons</taxon>
        <taxon>Gunneridae</taxon>
        <taxon>Pentapetalae</taxon>
        <taxon>asterids</taxon>
        <taxon>Ericales</taxon>
        <taxon>Ericaceae</taxon>
        <taxon>Ericoideae</taxon>
        <taxon>Rhodoreae</taxon>
        <taxon>Rhododendron</taxon>
    </lineage>
</organism>
<protein>
    <submittedName>
        <fullName evidence="1">Uncharacterized protein</fullName>
    </submittedName>
</protein>
<sequence length="91" mass="9966">MVELSKPQLWFLRGVSSGVGKATTLVLALHGVHIVMGVRNTDSGRKVRELILEENSNAKIDVKELDLNSMASARNFSSEFNSLGLPLNLLM</sequence>
<comment type="caution">
    <text evidence="1">The sequence shown here is derived from an EMBL/GenBank/DDBJ whole genome shotgun (WGS) entry which is preliminary data.</text>
</comment>
<dbReference type="EMBL" id="CM046398">
    <property type="protein sequence ID" value="KAI8530279.1"/>
    <property type="molecule type" value="Genomic_DNA"/>
</dbReference>
<accession>A0ACC0LNT4</accession>
<gene>
    <name evidence="1" type="ORF">RHMOL_Rhmol11G0044300</name>
</gene>
<reference evidence="1" key="1">
    <citation type="submission" date="2022-02" db="EMBL/GenBank/DDBJ databases">
        <title>Plant Genome Project.</title>
        <authorList>
            <person name="Zhang R.-G."/>
        </authorList>
    </citation>
    <scope>NUCLEOTIDE SEQUENCE</scope>
    <source>
        <strain evidence="1">AT1</strain>
    </source>
</reference>
<name>A0ACC0LNT4_RHOML</name>
<proteinExistence type="predicted"/>